<dbReference type="PROSITE" id="PS51257">
    <property type="entry name" value="PROKAR_LIPOPROTEIN"/>
    <property type="match status" value="1"/>
</dbReference>
<dbReference type="RefSeq" id="WP_034361291.1">
    <property type="nucleotide sequence ID" value="NZ_CAJUDB010000001.1"/>
</dbReference>
<dbReference type="Proteomes" id="UP000029707">
    <property type="component" value="Unassembled WGS sequence"/>
</dbReference>
<dbReference type="EMBL" id="JRMQ02000002">
    <property type="protein sequence ID" value="TLE02784.1"/>
    <property type="molecule type" value="Genomic_DNA"/>
</dbReference>
<keyword evidence="1" id="KW-0732">Signal</keyword>
<dbReference type="OrthoDB" id="9882716at2"/>
<organism evidence="2 3">
    <name type="scientific">Helicobacter japonicus</name>
    <dbReference type="NCBI Taxonomy" id="425400"/>
    <lineage>
        <taxon>Bacteria</taxon>
        <taxon>Pseudomonadati</taxon>
        <taxon>Campylobacterota</taxon>
        <taxon>Epsilonproteobacteria</taxon>
        <taxon>Campylobacterales</taxon>
        <taxon>Helicobacteraceae</taxon>
        <taxon>Helicobacter</taxon>
    </lineage>
</organism>
<comment type="caution">
    <text evidence="2">The sequence shown here is derived from an EMBL/GenBank/DDBJ whole genome shotgun (WGS) entry which is preliminary data.</text>
</comment>
<reference evidence="2 3" key="1">
    <citation type="journal article" date="2014" name="Genome Announc.">
        <title>Draft genome sequences of eight enterohepatic helicobacter species isolated from both laboratory and wild rodents.</title>
        <authorList>
            <person name="Sheh A."/>
            <person name="Shen Z."/>
            <person name="Fox J.G."/>
        </authorList>
    </citation>
    <scope>NUCLEOTIDE SEQUENCE [LARGE SCALE GENOMIC DNA]</scope>
    <source>
        <strain evidence="2 3">MIT 01-6451</strain>
    </source>
</reference>
<keyword evidence="3" id="KW-1185">Reference proteome</keyword>
<dbReference type="AlphaFoldDB" id="A0A4U8TQQ0"/>
<evidence type="ECO:0000256" key="1">
    <source>
        <dbReference type="SAM" id="SignalP"/>
    </source>
</evidence>
<name>A0A4U8TQQ0_9HELI</name>
<sequence>MKKLGLVVVAFLSIGCLSNSPTPQAEVEKNAKENIMKANDTLYNEIYGKVLKIEDSQKLNECVAGILVSKLTQDEKLFLGGSTAEKAQVSESAKSVLDKVKPTSSESKEAIKTCSVTLDVAKAISKVK</sequence>
<evidence type="ECO:0000313" key="2">
    <source>
        <dbReference type="EMBL" id="TLE02784.1"/>
    </source>
</evidence>
<gene>
    <name evidence="2" type="ORF">LS65_002340</name>
</gene>
<proteinExistence type="predicted"/>
<evidence type="ECO:0008006" key="4">
    <source>
        <dbReference type="Google" id="ProtNLM"/>
    </source>
</evidence>
<feature type="signal peptide" evidence="1">
    <location>
        <begin position="1"/>
        <end position="25"/>
    </location>
</feature>
<accession>A0A4U8TQQ0</accession>
<evidence type="ECO:0000313" key="3">
    <source>
        <dbReference type="Proteomes" id="UP000029707"/>
    </source>
</evidence>
<protein>
    <recommendedName>
        <fullName evidence="4">Lipoprotein</fullName>
    </recommendedName>
</protein>
<feature type="chain" id="PRO_5020855502" description="Lipoprotein" evidence="1">
    <location>
        <begin position="26"/>
        <end position="128"/>
    </location>
</feature>